<keyword evidence="1" id="KW-1133">Transmembrane helix</keyword>
<evidence type="ECO:0000256" key="1">
    <source>
        <dbReference type="SAM" id="Phobius"/>
    </source>
</evidence>
<sequence>MDQLPDGLKSAIQGLQIPLKDYKKIHPPSFFLGCLVTISLTLLEPVLRALVGGIVISILRLVKFAVLIGGLYLCATVIFSKDSAPQPKKLAQLFNKSESQVRFAPTPKNDFVNNADRAIETDNFVVAREDVRKHGRRGYVEDESPERDAAYERFIRKAGSGGRKQ</sequence>
<keyword evidence="3" id="KW-1185">Reference proteome</keyword>
<dbReference type="AlphaFoldDB" id="A0A1G4K1B6"/>
<evidence type="ECO:0000313" key="2">
    <source>
        <dbReference type="EMBL" id="SCU97266.1"/>
    </source>
</evidence>
<proteinExistence type="predicted"/>
<protein>
    <submittedName>
        <fullName evidence="2">LAMI_0F09450g1_1</fullName>
    </submittedName>
</protein>
<feature type="transmembrane region" description="Helical" evidence="1">
    <location>
        <begin position="57"/>
        <end position="79"/>
    </location>
</feature>
<keyword evidence="1" id="KW-0472">Membrane</keyword>
<keyword evidence="1" id="KW-0812">Transmembrane</keyword>
<dbReference type="EMBL" id="LT598467">
    <property type="protein sequence ID" value="SCU97266.1"/>
    <property type="molecule type" value="Genomic_DNA"/>
</dbReference>
<organism evidence="2 3">
    <name type="scientific">Lachancea mirantina</name>
    <dbReference type="NCBI Taxonomy" id="1230905"/>
    <lineage>
        <taxon>Eukaryota</taxon>
        <taxon>Fungi</taxon>
        <taxon>Dikarya</taxon>
        <taxon>Ascomycota</taxon>
        <taxon>Saccharomycotina</taxon>
        <taxon>Saccharomycetes</taxon>
        <taxon>Saccharomycetales</taxon>
        <taxon>Saccharomycetaceae</taxon>
        <taxon>Lachancea</taxon>
    </lineage>
</organism>
<reference evidence="3" key="1">
    <citation type="submission" date="2016-03" db="EMBL/GenBank/DDBJ databases">
        <authorList>
            <person name="Devillers H."/>
        </authorList>
    </citation>
    <scope>NUCLEOTIDE SEQUENCE [LARGE SCALE GENOMIC DNA]</scope>
</reference>
<name>A0A1G4K1B6_9SACH</name>
<feature type="transmembrane region" description="Helical" evidence="1">
    <location>
        <begin position="30"/>
        <end position="51"/>
    </location>
</feature>
<accession>A0A1G4K1B6</accession>
<gene>
    <name evidence="2" type="ORF">LAMI_0F09450G</name>
</gene>
<dbReference type="OrthoDB" id="4066163at2759"/>
<evidence type="ECO:0000313" key="3">
    <source>
        <dbReference type="Proteomes" id="UP000191024"/>
    </source>
</evidence>
<dbReference type="Proteomes" id="UP000191024">
    <property type="component" value="Chromosome F"/>
</dbReference>